<name>A0A9Q0RUX4_9DIPT</name>
<keyword evidence="3" id="KW-1185">Reference proteome</keyword>
<dbReference type="Gene3D" id="3.40.50.1820">
    <property type="entry name" value="alpha/beta hydrolase"/>
    <property type="match status" value="1"/>
</dbReference>
<dbReference type="AlphaFoldDB" id="A0A9Q0RUX4"/>
<dbReference type="OrthoDB" id="9974421at2759"/>
<feature type="non-terminal residue" evidence="2">
    <location>
        <position position="145"/>
    </location>
</feature>
<dbReference type="InterPro" id="IPR029058">
    <property type="entry name" value="AB_hydrolase_fold"/>
</dbReference>
<evidence type="ECO:0000259" key="1">
    <source>
        <dbReference type="Pfam" id="PF04083"/>
    </source>
</evidence>
<protein>
    <submittedName>
        <fullName evidence="2">Lipase 3</fullName>
    </submittedName>
</protein>
<sequence length="145" mass="16017">VRLIKDAGRKVEVHKVTTEDNYILTVFRLPSKSANPKIVFIMHGLESSAADFVIGGNGASLAYLMADNGFDVWLGNARGNIFSQSHKTLSTDSHDFWKFSFHEIGVYDLPAMIDYALEKGNTTSLTYCGHSQGTTVVFVLLSMRP</sequence>
<dbReference type="SUPFAM" id="SSF53474">
    <property type="entry name" value="alpha/beta-Hydrolases"/>
    <property type="match status" value="1"/>
</dbReference>
<dbReference type="GO" id="GO:0006629">
    <property type="term" value="P:lipid metabolic process"/>
    <property type="evidence" value="ECO:0007669"/>
    <property type="project" value="InterPro"/>
</dbReference>
<dbReference type="EMBL" id="WJQU01002648">
    <property type="protein sequence ID" value="KAJ6631767.1"/>
    <property type="molecule type" value="Genomic_DNA"/>
</dbReference>
<proteinExistence type="predicted"/>
<reference evidence="2" key="1">
    <citation type="submission" date="2022-07" db="EMBL/GenBank/DDBJ databases">
        <authorList>
            <person name="Trinca V."/>
            <person name="Uliana J.V.C."/>
            <person name="Torres T.T."/>
            <person name="Ward R.J."/>
            <person name="Monesi N."/>
        </authorList>
    </citation>
    <scope>NUCLEOTIDE SEQUENCE</scope>
    <source>
        <strain evidence="2">HSMRA1968</strain>
        <tissue evidence="2">Whole embryos</tissue>
    </source>
</reference>
<dbReference type="Pfam" id="PF04083">
    <property type="entry name" value="Abhydro_lipase"/>
    <property type="match status" value="1"/>
</dbReference>
<feature type="non-terminal residue" evidence="2">
    <location>
        <position position="1"/>
    </location>
</feature>
<dbReference type="Proteomes" id="UP001151699">
    <property type="component" value="Unassembled WGS sequence"/>
</dbReference>
<accession>A0A9Q0RUX4</accession>
<gene>
    <name evidence="2" type="primary">Lip3_1</name>
    <name evidence="2" type="ORF">Bhyg_15743</name>
</gene>
<feature type="domain" description="Partial AB-hydrolase lipase" evidence="1">
    <location>
        <begin position="3"/>
        <end position="55"/>
    </location>
</feature>
<evidence type="ECO:0000313" key="3">
    <source>
        <dbReference type="Proteomes" id="UP001151699"/>
    </source>
</evidence>
<dbReference type="PANTHER" id="PTHR11005">
    <property type="entry name" value="LYSOSOMAL ACID LIPASE-RELATED"/>
    <property type="match status" value="1"/>
</dbReference>
<evidence type="ECO:0000313" key="2">
    <source>
        <dbReference type="EMBL" id="KAJ6631767.1"/>
    </source>
</evidence>
<organism evidence="2 3">
    <name type="scientific">Pseudolycoriella hygida</name>
    <dbReference type="NCBI Taxonomy" id="35572"/>
    <lineage>
        <taxon>Eukaryota</taxon>
        <taxon>Metazoa</taxon>
        <taxon>Ecdysozoa</taxon>
        <taxon>Arthropoda</taxon>
        <taxon>Hexapoda</taxon>
        <taxon>Insecta</taxon>
        <taxon>Pterygota</taxon>
        <taxon>Neoptera</taxon>
        <taxon>Endopterygota</taxon>
        <taxon>Diptera</taxon>
        <taxon>Nematocera</taxon>
        <taxon>Sciaroidea</taxon>
        <taxon>Sciaridae</taxon>
        <taxon>Pseudolycoriella</taxon>
    </lineage>
</organism>
<dbReference type="InterPro" id="IPR006693">
    <property type="entry name" value="AB_hydrolase_lipase"/>
</dbReference>
<comment type="caution">
    <text evidence="2">The sequence shown here is derived from an EMBL/GenBank/DDBJ whole genome shotgun (WGS) entry which is preliminary data.</text>
</comment>